<feature type="compositionally biased region" description="Polar residues" evidence="1">
    <location>
        <begin position="1040"/>
        <end position="1050"/>
    </location>
</feature>
<organism evidence="2">
    <name type="scientific">Rosellinia necatrix</name>
    <name type="common">White root-rot fungus</name>
    <dbReference type="NCBI Taxonomy" id="77044"/>
    <lineage>
        <taxon>Eukaryota</taxon>
        <taxon>Fungi</taxon>
        <taxon>Dikarya</taxon>
        <taxon>Ascomycota</taxon>
        <taxon>Pezizomycotina</taxon>
        <taxon>Sordariomycetes</taxon>
        <taxon>Xylariomycetidae</taxon>
        <taxon>Xylariales</taxon>
        <taxon>Xylariaceae</taxon>
        <taxon>Rosellinia</taxon>
    </lineage>
</organism>
<feature type="compositionally biased region" description="Low complexity" evidence="1">
    <location>
        <begin position="1164"/>
        <end position="1177"/>
    </location>
</feature>
<feature type="region of interest" description="Disordered" evidence="1">
    <location>
        <begin position="659"/>
        <end position="781"/>
    </location>
</feature>
<name>A0A1W2TI59_ROSNE</name>
<feature type="compositionally biased region" description="Low complexity" evidence="1">
    <location>
        <begin position="8"/>
        <end position="24"/>
    </location>
</feature>
<feature type="compositionally biased region" description="Basic and acidic residues" evidence="1">
    <location>
        <begin position="443"/>
        <end position="460"/>
    </location>
</feature>
<feature type="compositionally biased region" description="Basic and acidic residues" evidence="1">
    <location>
        <begin position="397"/>
        <end position="416"/>
    </location>
</feature>
<feature type="compositionally biased region" description="Polar residues" evidence="1">
    <location>
        <begin position="1357"/>
        <end position="1375"/>
    </location>
</feature>
<feature type="compositionally biased region" description="Acidic residues" evidence="1">
    <location>
        <begin position="916"/>
        <end position="928"/>
    </location>
</feature>
<sequence length="1562" mass="170556">MADADYFLDLSSPDPLADDVPSSVRPVSRRITKQDLPSFSIPHIPQSSPQRGLRAQSPRKRTFQLDVGDERSPQRIRVTVEADDTLAHGSVNRKLFPASSSPAKARRRRETITTTTTTVPLNDEDEPRDDPIGTPRRRGRQRRTSNGTPMPRGRKRAGTPIPRKSKQARQDDGPSSETGILDDAPKDNEGDGGGETPKPKIGIRKTPLKPTADAPAPSSQISNRTTGRKRGRPRKVPLPEEPTPAAEAEPKTSDAVTTDTSGSRSNIQRDLDGSLNVGRDRTPNEHLNDHTSLSSDPPLGRSIGTASPLPLSSPQDRERIAGSLGSPTSSHQELAEEDESVNGGDYQDMELESDPQSAQDEDGMTHHRHDTIADASEFSMIAVESLPSFQASFQASFRDDGSQPSSDHHEMGEETSRIVNDALDSLRRSLQTGTESSSQATEAEDHPGRNADSHQDRDDTQNESVATETRSSGRALAKSPRRPKQLPLSRKVFVGRGNVDDSFSSIPDSFLHAAAPGRLPTKPVTDEHEHRGREDGGYDDSFSEIPEAALEAATPRPPRRVETSTYGSSARNAELHDATRLMAQRSNLDQGSGRLPTPEETSSSNAGSRQALDEDIGLANQDQPSAAQRVDVPSSPPIINRPRALDFGYSNLQQELNAVQDRRSSSPQRPFSSKTTSNKLQSLEAPQPPPRPSLSPIVRVGRTLQNVMSDNSSPEARERNLGSPFRGSMSSDYPHQSSIGGSPSPSIRNRGTQNQPQNLVSSPARQDPNFKSNLDLNFGHPRRNSGVVGNLLGQDNNANAITEPPRSLITHPLADPIASLRRLSMTGPARADLPSSKGELSLGTQDNSSQRPLERLPLFQAASPHNQKAIERHGRSASMAAPADDTNLQPEQDQEHFDESARVTNEKMSNKAEETHLDDENDDVDIWDIEASRMSSPGRPEAAQAAPGPLKSDVPQPRRSRVPSPWRRNNRRLIYKDDFASSSQIEIEESSQSEVDQSPPSDSRQQPLVSQPQEDTQSRAPEPEPMRKSPVQEERHERGASNSPNSSLNSFREHAGLAGSEEPDSPVGDEKPESPEQPKWAPDRMDVDDGGHETWEEPNDPGTPIAAEPSIDISEYSMVAQRTKEIQGRQEKPATSKPGLFGGFNLSSFFSSPVTLPTKAPALNSPGPVPVNNPVSPRARPEASQPKGRPGLIRSTGLFAPMQQGGTQTGAEQKNETFSPRSALQSTSTVADTYERSTLTSPAPSRSQSESVAPSTPERQVFPPSQREPHLSQRANEPRSSSPEVISNNRDETNYSTQENGDGQESHVSTDSSEYERLPPPEKLSRWDRHLSPTKSCFRSPLKPTTPGRMVAFSDPEVSSPSSHVLSQTRGTWDTYTRRDTPRDGTNAGNNIIPQGPPLRAAPEGQEDKQHPPGQQVRNANNHYSSDNTLLARLSAATAPAKEQPRRASASTSTAAAAAAALSRTTWSTRHWARLDEMLRQRRDDPPRFRQACALPSPDGRQSAALLGSEVSVDDLRLTLEPWHLDVVEAFKFEVGGWDEKSLAKRVFSLIMGWRRRAAETL</sequence>
<feature type="compositionally biased region" description="Basic and acidic residues" evidence="1">
    <location>
        <begin position="1068"/>
        <end position="1095"/>
    </location>
</feature>
<feature type="region of interest" description="Disordered" evidence="1">
    <location>
        <begin position="1122"/>
        <end position="1142"/>
    </location>
</feature>
<dbReference type="STRING" id="77044.A0A1W2TI59"/>
<feature type="compositionally biased region" description="Low complexity" evidence="1">
    <location>
        <begin position="954"/>
        <end position="967"/>
    </location>
</feature>
<dbReference type="EMBL" id="DF977461">
    <property type="protein sequence ID" value="GAP87839.1"/>
    <property type="molecule type" value="Genomic_DNA"/>
</dbReference>
<proteinExistence type="predicted"/>
<dbReference type="Proteomes" id="UP000054516">
    <property type="component" value="Unassembled WGS sequence"/>
</dbReference>
<gene>
    <name evidence="2" type="ORF">SAMD00023353_1601690</name>
</gene>
<accession>A0A1W2TI59</accession>
<evidence type="ECO:0000256" key="1">
    <source>
        <dbReference type="SAM" id="MobiDB-lite"/>
    </source>
</evidence>
<feature type="compositionally biased region" description="Basic residues" evidence="1">
    <location>
        <begin position="226"/>
        <end position="235"/>
    </location>
</feature>
<feature type="region of interest" description="Disordered" evidence="1">
    <location>
        <begin position="393"/>
        <end position="646"/>
    </location>
</feature>
<feature type="compositionally biased region" description="Polar residues" evidence="1">
    <location>
        <begin position="599"/>
        <end position="608"/>
    </location>
</feature>
<feature type="compositionally biased region" description="Basic and acidic residues" evidence="1">
    <location>
        <begin position="524"/>
        <end position="536"/>
    </location>
</feature>
<feature type="compositionally biased region" description="Low complexity" evidence="1">
    <location>
        <begin position="992"/>
        <end position="1003"/>
    </location>
</feature>
<protein>
    <submittedName>
        <fullName evidence="2">Uncharacterized protein</fullName>
    </submittedName>
</protein>
<feature type="compositionally biased region" description="Basic residues" evidence="1">
    <location>
        <begin position="152"/>
        <end position="167"/>
    </location>
</feature>
<feature type="compositionally biased region" description="Polar residues" evidence="1">
    <location>
        <begin position="842"/>
        <end position="851"/>
    </location>
</feature>
<feature type="compositionally biased region" description="Polar residues" evidence="1">
    <location>
        <begin position="703"/>
        <end position="714"/>
    </location>
</feature>
<feature type="compositionally biased region" description="Polar residues" evidence="1">
    <location>
        <begin position="1004"/>
        <end position="1019"/>
    </location>
</feature>
<feature type="region of interest" description="Disordered" evidence="1">
    <location>
        <begin position="1"/>
        <end position="372"/>
    </location>
</feature>
<feature type="compositionally biased region" description="Polar residues" evidence="1">
    <location>
        <begin position="1204"/>
        <end position="1258"/>
    </location>
</feature>
<feature type="compositionally biased region" description="Polar residues" evidence="1">
    <location>
        <begin position="1273"/>
        <end position="1312"/>
    </location>
</feature>
<feature type="compositionally biased region" description="Polar residues" evidence="1">
    <location>
        <begin position="749"/>
        <end position="775"/>
    </location>
</feature>
<keyword evidence="3" id="KW-1185">Reference proteome</keyword>
<feature type="compositionally biased region" description="Basic and acidic residues" evidence="1">
    <location>
        <begin position="1314"/>
        <end position="1331"/>
    </location>
</feature>
<feature type="region of interest" description="Disordered" evidence="1">
    <location>
        <begin position="1157"/>
        <end position="1422"/>
    </location>
</feature>
<feature type="compositionally biased region" description="Polar residues" evidence="1">
    <location>
        <begin position="428"/>
        <end position="441"/>
    </location>
</feature>
<feature type="compositionally biased region" description="Polar residues" evidence="1">
    <location>
        <begin position="254"/>
        <end position="266"/>
    </location>
</feature>
<feature type="compositionally biased region" description="Polar residues" evidence="1">
    <location>
        <begin position="462"/>
        <end position="472"/>
    </location>
</feature>
<feature type="compositionally biased region" description="Basic and acidic residues" evidence="1">
    <location>
        <begin position="267"/>
        <end position="289"/>
    </location>
</feature>
<feature type="compositionally biased region" description="Low complexity" evidence="1">
    <location>
        <begin position="737"/>
        <end position="747"/>
    </location>
</feature>
<dbReference type="OrthoDB" id="3946221at2759"/>
<reference evidence="2" key="1">
    <citation type="submission" date="2016-03" db="EMBL/GenBank/DDBJ databases">
        <title>Draft genome sequence of Rosellinia necatrix.</title>
        <authorList>
            <person name="Kanematsu S."/>
        </authorList>
    </citation>
    <scope>NUCLEOTIDE SEQUENCE [LARGE SCALE GENOMIC DNA]</scope>
    <source>
        <strain evidence="2">W97</strain>
    </source>
</reference>
<feature type="region of interest" description="Disordered" evidence="1">
    <location>
        <begin position="864"/>
        <end position="1110"/>
    </location>
</feature>
<feature type="compositionally biased region" description="Basic and acidic residues" evidence="1">
    <location>
        <begin position="1021"/>
        <end position="1039"/>
    </location>
</feature>
<evidence type="ECO:0000313" key="3">
    <source>
        <dbReference type="Proteomes" id="UP000054516"/>
    </source>
</evidence>
<feature type="compositionally biased region" description="Basic and acidic residues" evidence="1">
    <location>
        <begin position="893"/>
        <end position="915"/>
    </location>
</feature>
<feature type="compositionally biased region" description="Basic and acidic residues" evidence="1">
    <location>
        <begin position="1122"/>
        <end position="1134"/>
    </location>
</feature>
<dbReference type="OMA" id="LWEFEAQ"/>
<feature type="region of interest" description="Disordered" evidence="1">
    <location>
        <begin position="827"/>
        <end position="851"/>
    </location>
</feature>
<evidence type="ECO:0000313" key="2">
    <source>
        <dbReference type="EMBL" id="GAP87839.1"/>
    </source>
</evidence>